<evidence type="ECO:0000313" key="2">
    <source>
        <dbReference type="RefSeq" id="XP_008804792.2"/>
    </source>
</evidence>
<dbReference type="Proteomes" id="UP000228380">
    <property type="component" value="Unplaced"/>
</dbReference>
<organism evidence="1 2">
    <name type="scientific">Phoenix dactylifera</name>
    <name type="common">Date palm</name>
    <dbReference type="NCBI Taxonomy" id="42345"/>
    <lineage>
        <taxon>Eukaryota</taxon>
        <taxon>Viridiplantae</taxon>
        <taxon>Streptophyta</taxon>
        <taxon>Embryophyta</taxon>
        <taxon>Tracheophyta</taxon>
        <taxon>Spermatophyta</taxon>
        <taxon>Magnoliopsida</taxon>
        <taxon>Liliopsida</taxon>
        <taxon>Arecaceae</taxon>
        <taxon>Coryphoideae</taxon>
        <taxon>Phoeniceae</taxon>
        <taxon>Phoenix</taxon>
    </lineage>
</organism>
<name>A0A8B7CRE2_PHODC</name>
<gene>
    <name evidence="2" type="primary">LOC103717974</name>
</gene>
<keyword evidence="1" id="KW-1185">Reference proteome</keyword>
<dbReference type="AlphaFoldDB" id="A0A8B7CRE2"/>
<dbReference type="PANTHER" id="PTHR33735">
    <property type="entry name" value="EXPRESSED PROTEIN"/>
    <property type="match status" value="1"/>
</dbReference>
<reference evidence="2" key="1">
    <citation type="submission" date="2025-08" db="UniProtKB">
        <authorList>
            <consortium name="RefSeq"/>
        </authorList>
    </citation>
    <scope>IDENTIFICATION</scope>
    <source>
        <tissue evidence="2">Young leaves</tissue>
    </source>
</reference>
<sequence length="182" mass="20746">MFLVRSLASYCRHNAHLLHHHRSYSHDPTHLSRLRRMGIVDQRRNCSGDQHARPKSKTARWALGSLLALILPFWQNKWMTLLRLEGEVEMVADVVENAAEIVEKVATVTEKVSSEVADRLPYDGKLKNAALQVEHAAKEAAEEAHLAKDIIHKVDELKHEVEMLLEPITETEKLADRESHGK</sequence>
<dbReference type="RefSeq" id="XP_008804792.2">
    <property type="nucleotide sequence ID" value="XM_008806570.4"/>
</dbReference>
<protein>
    <submittedName>
        <fullName evidence="2">Uncharacterized protein LOC103717974 isoform X2</fullName>
    </submittedName>
</protein>
<dbReference type="GeneID" id="103717974"/>
<evidence type="ECO:0000313" key="1">
    <source>
        <dbReference type="Proteomes" id="UP000228380"/>
    </source>
</evidence>
<proteinExistence type="predicted"/>
<dbReference type="PANTHER" id="PTHR33735:SF10">
    <property type="entry name" value="EXPRESSED PROTEIN"/>
    <property type="match status" value="1"/>
</dbReference>
<accession>A0A8B7CRE2</accession>